<evidence type="ECO:0000313" key="2">
    <source>
        <dbReference type="EMBL" id="OCB03088.1"/>
    </source>
</evidence>
<gene>
    <name evidence="2" type="ORF">BBC27_09570</name>
</gene>
<proteinExistence type="predicted"/>
<dbReference type="RefSeq" id="WP_065413099.1">
    <property type="nucleotide sequence ID" value="NZ_MASQ01000078.1"/>
</dbReference>
<dbReference type="Proteomes" id="UP000093129">
    <property type="component" value="Unassembled WGS sequence"/>
</dbReference>
<evidence type="ECO:0000256" key="1">
    <source>
        <dbReference type="SAM" id="MobiDB-lite"/>
    </source>
</evidence>
<feature type="region of interest" description="Disordered" evidence="1">
    <location>
        <begin position="229"/>
        <end position="279"/>
    </location>
</feature>
<comment type="caution">
    <text evidence="2">The sequence shown here is derived from an EMBL/GenBank/DDBJ whole genome shotgun (WGS) entry which is preliminary data.</text>
</comment>
<protein>
    <submittedName>
        <fullName evidence="2">Uncharacterized protein</fullName>
    </submittedName>
</protein>
<feature type="compositionally biased region" description="Basic residues" evidence="1">
    <location>
        <begin position="237"/>
        <end position="246"/>
    </location>
</feature>
<name>A0A1B9BZG0_9PROT</name>
<reference evidence="2 3" key="1">
    <citation type="submission" date="2016-07" db="EMBL/GenBank/DDBJ databases">
        <title>Draft genome of a psychrotolerant acidophile Acidithiobacillus ferrivorans strain YL15.</title>
        <authorList>
            <person name="Peng T."/>
            <person name="Ma L."/>
            <person name="Nan M."/>
            <person name="An N."/>
            <person name="Wang M."/>
            <person name="Qiu G."/>
            <person name="Zeng W."/>
        </authorList>
    </citation>
    <scope>NUCLEOTIDE SEQUENCE [LARGE SCALE GENOMIC DNA]</scope>
    <source>
        <strain evidence="2 3">YL15</strain>
    </source>
</reference>
<organism evidence="2 3">
    <name type="scientific">Acidithiobacillus ferrivorans</name>
    <dbReference type="NCBI Taxonomy" id="160808"/>
    <lineage>
        <taxon>Bacteria</taxon>
        <taxon>Pseudomonadati</taxon>
        <taxon>Pseudomonadota</taxon>
        <taxon>Acidithiobacillia</taxon>
        <taxon>Acidithiobacillales</taxon>
        <taxon>Acidithiobacillaceae</taxon>
        <taxon>Acidithiobacillus</taxon>
    </lineage>
</organism>
<dbReference type="AlphaFoldDB" id="A0A1B9BZG0"/>
<accession>A0A1B9BZG0</accession>
<dbReference type="EMBL" id="MASQ01000078">
    <property type="protein sequence ID" value="OCB03088.1"/>
    <property type="molecule type" value="Genomic_DNA"/>
</dbReference>
<evidence type="ECO:0000313" key="3">
    <source>
        <dbReference type="Proteomes" id="UP000093129"/>
    </source>
</evidence>
<sequence length="292" mass="32802">MPIDDNAQQQYGYVTKPRMCNVVDEAARKYYTKTQVDQGLPQICEVSSYNHSLDLAITETSISPGEIVDFLSDFDNDPENNEARLSVTDADVTKHIQYLRNANPEKVAWQIEQEGEDLFLQGIKHKLQTDSIWIALNNRFEGYDPNPADKHYQLWKEYYRAVMSAYACMTEEVIEEQCANKIVGDGDAWYTDRIEKHRKLHKKSIGEFHSRLLLAEKNMLQQAQIGARATRTTARAAPHRARRAHAGHGATAKAGDDGDGDGEPPRPQSLRTPTPPLRLSLATHSLIAGGAQ</sequence>
<feature type="compositionally biased region" description="Low complexity" evidence="1">
    <location>
        <begin position="268"/>
        <end position="279"/>
    </location>
</feature>